<name>A0A136IXP7_9PEZI</name>
<reference evidence="2" key="1">
    <citation type="submission" date="2016-02" db="EMBL/GenBank/DDBJ databases">
        <title>Draft genome sequence of Microdochium bolleyi, a fungal endophyte of beachgrass.</title>
        <authorList>
            <consortium name="DOE Joint Genome Institute"/>
            <person name="David A.S."/>
            <person name="May G."/>
            <person name="Haridas S."/>
            <person name="Lim J."/>
            <person name="Wang M."/>
            <person name="Labutti K."/>
            <person name="Lipzen A."/>
            <person name="Barry K."/>
            <person name="Grigoriev I.V."/>
        </authorList>
    </citation>
    <scope>NUCLEOTIDE SEQUENCE [LARGE SCALE GENOMIC DNA]</scope>
    <source>
        <strain evidence="2">J235TASD1</strain>
    </source>
</reference>
<organism evidence="1 2">
    <name type="scientific">Microdochium bolleyi</name>
    <dbReference type="NCBI Taxonomy" id="196109"/>
    <lineage>
        <taxon>Eukaryota</taxon>
        <taxon>Fungi</taxon>
        <taxon>Dikarya</taxon>
        <taxon>Ascomycota</taxon>
        <taxon>Pezizomycotina</taxon>
        <taxon>Sordariomycetes</taxon>
        <taxon>Xylariomycetidae</taxon>
        <taxon>Xylariales</taxon>
        <taxon>Microdochiaceae</taxon>
        <taxon>Microdochium</taxon>
    </lineage>
</organism>
<evidence type="ECO:0000313" key="1">
    <source>
        <dbReference type="EMBL" id="KXJ89713.1"/>
    </source>
</evidence>
<sequence length="170" mass="18663">MTPVARRTPRHNNIAITSQDETVAATSGVAWSVPVSVFVSVSLWLVWEFLLVQLEAPAPARGHAEATLRPPASFGECPTTPAASPLDQANIGPGLVVSSRVRLHNLVPGRTMQSSLALLAYRELRSPRQQKQVLGMADQLGRNRSPRIVYRLLAPNQLTVVDYLPYRYLS</sequence>
<keyword evidence="2" id="KW-1185">Reference proteome</keyword>
<dbReference type="Proteomes" id="UP000070501">
    <property type="component" value="Unassembled WGS sequence"/>
</dbReference>
<dbReference type="InParanoid" id="A0A136IXP7"/>
<evidence type="ECO:0000313" key="2">
    <source>
        <dbReference type="Proteomes" id="UP000070501"/>
    </source>
</evidence>
<accession>A0A136IXP7</accession>
<dbReference type="AlphaFoldDB" id="A0A136IXP7"/>
<dbReference type="EMBL" id="KQ964254">
    <property type="protein sequence ID" value="KXJ89713.1"/>
    <property type="molecule type" value="Genomic_DNA"/>
</dbReference>
<protein>
    <submittedName>
        <fullName evidence="1">Uncharacterized protein</fullName>
    </submittedName>
</protein>
<proteinExistence type="predicted"/>
<gene>
    <name evidence="1" type="ORF">Micbo1qcDRAFT_176927</name>
</gene>